<comment type="pathway">
    <text evidence="2">Quinol/quinone metabolism; menaquinone biosynthesis.</text>
</comment>
<keyword evidence="5 8" id="KW-0812">Transmembrane</keyword>
<dbReference type="InterPro" id="IPR000537">
    <property type="entry name" value="UbiA_prenyltransferase"/>
</dbReference>
<feature type="transmembrane region" description="Helical" evidence="8">
    <location>
        <begin position="47"/>
        <end position="66"/>
    </location>
</feature>
<evidence type="ECO:0000256" key="2">
    <source>
        <dbReference type="ARBA" id="ARBA00004863"/>
    </source>
</evidence>
<evidence type="ECO:0000256" key="1">
    <source>
        <dbReference type="ARBA" id="ARBA00004141"/>
    </source>
</evidence>
<evidence type="ECO:0000256" key="6">
    <source>
        <dbReference type="ARBA" id="ARBA00022989"/>
    </source>
</evidence>
<evidence type="ECO:0000256" key="5">
    <source>
        <dbReference type="ARBA" id="ARBA00022692"/>
    </source>
</evidence>
<proteinExistence type="predicted"/>
<feature type="transmembrane region" description="Helical" evidence="8">
    <location>
        <begin position="156"/>
        <end position="175"/>
    </location>
</feature>
<dbReference type="PANTHER" id="PTHR13929">
    <property type="entry name" value="1,4-DIHYDROXY-2-NAPHTHOATE OCTAPRENYLTRANSFERASE"/>
    <property type="match status" value="1"/>
</dbReference>
<dbReference type="RefSeq" id="WP_353715042.1">
    <property type="nucleotide sequence ID" value="NZ_CP159307.1"/>
</dbReference>
<feature type="transmembrane region" description="Helical" evidence="8">
    <location>
        <begin position="104"/>
        <end position="125"/>
    </location>
</feature>
<dbReference type="Pfam" id="PF01040">
    <property type="entry name" value="UbiA"/>
    <property type="match status" value="1"/>
</dbReference>
<dbReference type="GO" id="GO:0016020">
    <property type="term" value="C:membrane"/>
    <property type="evidence" value="ECO:0007669"/>
    <property type="project" value="UniProtKB-SubCell"/>
</dbReference>
<feature type="transmembrane region" description="Helical" evidence="8">
    <location>
        <begin position="131"/>
        <end position="149"/>
    </location>
</feature>
<reference evidence="9" key="1">
    <citation type="submission" date="2024-06" db="EMBL/GenBank/DDBJ databases">
        <title>A Novel Isolate, Dehalogenimonas sp. Strain 4OHTPN, Dechlorinates Aromatic 4 Hydroxy chlorothalonil by a Novel Reductive Dehalogenase.</title>
        <authorList>
            <person name="Liu G."/>
        </authorList>
    </citation>
    <scope>NUCLEOTIDE SEQUENCE</scope>
    <source>
        <strain evidence="9">4OHTPN</strain>
    </source>
</reference>
<evidence type="ECO:0000313" key="9">
    <source>
        <dbReference type="EMBL" id="XCH33850.1"/>
    </source>
</evidence>
<evidence type="ECO:0000256" key="3">
    <source>
        <dbReference type="ARBA" id="ARBA00022428"/>
    </source>
</evidence>
<dbReference type="GO" id="GO:0042371">
    <property type="term" value="P:vitamin K biosynthetic process"/>
    <property type="evidence" value="ECO:0007669"/>
    <property type="project" value="TreeGrafter"/>
</dbReference>
<evidence type="ECO:0000256" key="8">
    <source>
        <dbReference type="SAM" id="Phobius"/>
    </source>
</evidence>
<dbReference type="GO" id="GO:0009234">
    <property type="term" value="P:menaquinone biosynthetic process"/>
    <property type="evidence" value="ECO:0007669"/>
    <property type="project" value="UniProtKB-KW"/>
</dbReference>
<dbReference type="PIRSF" id="PIRSF005355">
    <property type="entry name" value="UBIAD1"/>
    <property type="match status" value="1"/>
</dbReference>
<feature type="transmembrane region" description="Helical" evidence="8">
    <location>
        <begin position="231"/>
        <end position="249"/>
    </location>
</feature>
<evidence type="ECO:0000256" key="4">
    <source>
        <dbReference type="ARBA" id="ARBA00022679"/>
    </source>
</evidence>
<organism evidence="9">
    <name type="scientific">Dehalogenimonas sp. 4OHTPN</name>
    <dbReference type="NCBI Taxonomy" id="3166643"/>
    <lineage>
        <taxon>Bacteria</taxon>
        <taxon>Bacillati</taxon>
        <taxon>Chloroflexota</taxon>
        <taxon>Dehalococcoidia</taxon>
        <taxon>Dehalococcoidales</taxon>
        <taxon>Dehalococcoidaceae</taxon>
        <taxon>Dehalogenimonas</taxon>
    </lineage>
</organism>
<keyword evidence="6 8" id="KW-1133">Transmembrane helix</keyword>
<keyword evidence="4" id="KW-0808">Transferase</keyword>
<dbReference type="InterPro" id="IPR026046">
    <property type="entry name" value="UBIAD1"/>
</dbReference>
<name>A0AAU8GBQ5_9CHLR</name>
<feature type="transmembrane region" description="Helical" evidence="8">
    <location>
        <begin position="255"/>
        <end position="274"/>
    </location>
</feature>
<sequence length="308" mass="32092">MRALTNPASVSAGVWLQAARLKFLPQGVFPVIIAGAAAYSAGLFIPLHFAIALLAAAAVQIGLTMFNDTLDFQYGTDRTTIGAKNPFSGGSGALTSGLVKPRQAMAVIVGLYLFALACGIGLAFASGVESLYIAALGAFISIAYSAKPFRLAYRGLGELAMLIGYGPVLTAWAYYIHASTVTLDIVLAGIIPGLCMWTMILINEIPDYAEDFAAGKKNLTYRLGPAGSKNLFQASLAAVYLYIAVLIAAGTLPKAAVLAFLGIPLAIGAAVTAHREYADPLKVAKANKYMVLIYSLTNAAVAAAFLTA</sequence>
<accession>A0AAU8GBQ5</accession>
<protein>
    <submittedName>
        <fullName evidence="9">Prenyltransferase</fullName>
    </submittedName>
</protein>
<gene>
    <name evidence="9" type="ORF">ABV300_02960</name>
</gene>
<comment type="subcellular location">
    <subcellularLocation>
        <location evidence="1">Membrane</location>
        <topology evidence="1">Multi-pass membrane protein</topology>
    </subcellularLocation>
</comment>
<dbReference type="GO" id="GO:0004659">
    <property type="term" value="F:prenyltransferase activity"/>
    <property type="evidence" value="ECO:0007669"/>
    <property type="project" value="InterPro"/>
</dbReference>
<feature type="transmembrane region" description="Helical" evidence="8">
    <location>
        <begin position="181"/>
        <end position="202"/>
    </location>
</feature>
<dbReference type="EMBL" id="CP159307">
    <property type="protein sequence ID" value="XCH33850.1"/>
    <property type="molecule type" value="Genomic_DNA"/>
</dbReference>
<keyword evidence="7 8" id="KW-0472">Membrane</keyword>
<evidence type="ECO:0000256" key="7">
    <source>
        <dbReference type="ARBA" id="ARBA00023136"/>
    </source>
</evidence>
<dbReference type="PANTHER" id="PTHR13929:SF0">
    <property type="entry name" value="UBIA PRENYLTRANSFERASE DOMAIN-CONTAINING PROTEIN 1"/>
    <property type="match status" value="1"/>
</dbReference>
<keyword evidence="3" id="KW-0474">Menaquinone biosynthesis</keyword>
<dbReference type="AlphaFoldDB" id="A0AAU8GBQ5"/>
<dbReference type="Gene3D" id="1.10.357.140">
    <property type="entry name" value="UbiA prenyltransferase"/>
    <property type="match status" value="1"/>
</dbReference>
<feature type="transmembrane region" description="Helical" evidence="8">
    <location>
        <begin position="286"/>
        <end position="306"/>
    </location>
</feature>
<dbReference type="CDD" id="cd13962">
    <property type="entry name" value="PT_UbiA_UBIAD1"/>
    <property type="match status" value="1"/>
</dbReference>
<dbReference type="InterPro" id="IPR044878">
    <property type="entry name" value="UbiA_sf"/>
</dbReference>